<dbReference type="AlphaFoldDB" id="N6UAK1"/>
<reference evidence="1" key="1">
    <citation type="journal article" date="2013" name="Genome Biol.">
        <title>Draft genome of the mountain pine beetle, Dendroctonus ponderosae Hopkins, a major forest pest.</title>
        <authorList>
            <person name="Keeling C.I."/>
            <person name="Yuen M.M."/>
            <person name="Liao N.Y."/>
            <person name="Docking T.R."/>
            <person name="Chan S.K."/>
            <person name="Taylor G.A."/>
            <person name="Palmquist D.L."/>
            <person name="Jackman S.D."/>
            <person name="Nguyen A."/>
            <person name="Li M."/>
            <person name="Henderson H."/>
            <person name="Janes J.K."/>
            <person name="Zhao Y."/>
            <person name="Pandoh P."/>
            <person name="Moore R."/>
            <person name="Sperling F.A."/>
            <person name="Huber D.P."/>
            <person name="Birol I."/>
            <person name="Jones S.J."/>
            <person name="Bohlmann J."/>
        </authorList>
    </citation>
    <scope>NUCLEOTIDE SEQUENCE</scope>
</reference>
<dbReference type="InterPro" id="IPR013761">
    <property type="entry name" value="SAM/pointed_sf"/>
</dbReference>
<name>N6UAK1_DENPD</name>
<dbReference type="Pfam" id="PF07647">
    <property type="entry name" value="SAM_2"/>
    <property type="match status" value="1"/>
</dbReference>
<organism evidence="1">
    <name type="scientific">Dendroctonus ponderosae</name>
    <name type="common">Mountain pine beetle</name>
    <dbReference type="NCBI Taxonomy" id="77166"/>
    <lineage>
        <taxon>Eukaryota</taxon>
        <taxon>Metazoa</taxon>
        <taxon>Ecdysozoa</taxon>
        <taxon>Arthropoda</taxon>
        <taxon>Hexapoda</taxon>
        <taxon>Insecta</taxon>
        <taxon>Pterygota</taxon>
        <taxon>Neoptera</taxon>
        <taxon>Endopterygota</taxon>
        <taxon>Coleoptera</taxon>
        <taxon>Polyphaga</taxon>
        <taxon>Cucujiformia</taxon>
        <taxon>Curculionidae</taxon>
        <taxon>Scolytinae</taxon>
        <taxon>Dendroctonus</taxon>
    </lineage>
</organism>
<dbReference type="CDD" id="cd09487">
    <property type="entry name" value="SAM_superfamily"/>
    <property type="match status" value="1"/>
</dbReference>
<dbReference type="HOGENOM" id="CLU_1541710_0_0_1"/>
<dbReference type="PROSITE" id="PS50105">
    <property type="entry name" value="SAM_DOMAIN"/>
    <property type="match status" value="1"/>
</dbReference>
<protein>
    <submittedName>
        <fullName evidence="1">Uncharacterized protein</fullName>
    </submittedName>
</protein>
<dbReference type="InterPro" id="IPR001660">
    <property type="entry name" value="SAM"/>
</dbReference>
<dbReference type="EMBL" id="KB741007">
    <property type="protein sequence ID" value="ENN75642.1"/>
    <property type="molecule type" value="Genomic_DNA"/>
</dbReference>
<sequence>MDLLETVLRSCQAEQYINNFKDHRIDTYILKLLVEEDLELIGIDDEETRARVLQHFANLQIPTEKKRDITVNHQFLGLVLTQIKVQLMKHFANLTFALRKTDVDLCYIKINPAIVCLENCISSFEHQVEDLERNILKPKSSRNSNRALLLCGTLATSMLFLFAFARYTKWASPY</sequence>
<gene>
    <name evidence="1" type="ORF">YQE_07820</name>
</gene>
<proteinExistence type="predicted"/>
<feature type="non-terminal residue" evidence="1">
    <location>
        <position position="1"/>
    </location>
</feature>
<dbReference type="OMA" id="INPAIVC"/>
<evidence type="ECO:0000313" key="1">
    <source>
        <dbReference type="EMBL" id="ENN75642.1"/>
    </source>
</evidence>
<dbReference type="SUPFAM" id="SSF47769">
    <property type="entry name" value="SAM/Pointed domain"/>
    <property type="match status" value="1"/>
</dbReference>
<dbReference type="Gene3D" id="1.10.150.50">
    <property type="entry name" value="Transcription Factor, Ets-1"/>
    <property type="match status" value="1"/>
</dbReference>
<accession>N6UAK1</accession>